<dbReference type="InterPro" id="IPR004789">
    <property type="entry name" value="Acetalactate_synth_ssu"/>
</dbReference>
<dbReference type="RefSeq" id="WP_016148084.1">
    <property type="nucleotide sequence ID" value="NZ_CABKSA010000002.1"/>
</dbReference>
<dbReference type="InterPro" id="IPR019455">
    <property type="entry name" value="Acetolactate_synth_ssu_C"/>
</dbReference>
<dbReference type="UniPathway" id="UPA00047">
    <property type="reaction ID" value="UER00055"/>
</dbReference>
<evidence type="ECO:0000256" key="5">
    <source>
        <dbReference type="ARBA" id="ARBA00022605"/>
    </source>
</evidence>
<evidence type="ECO:0000256" key="7">
    <source>
        <dbReference type="ARBA" id="ARBA00048670"/>
    </source>
</evidence>
<accession>A0A1Y4LGG5</accession>
<evidence type="ECO:0000313" key="11">
    <source>
        <dbReference type="EMBL" id="OUP59537.1"/>
    </source>
</evidence>
<dbReference type="SUPFAM" id="SSF55021">
    <property type="entry name" value="ACT-like"/>
    <property type="match status" value="2"/>
</dbReference>
<dbReference type="InterPro" id="IPR054480">
    <property type="entry name" value="AHAS_small-like_ACT"/>
</dbReference>
<evidence type="ECO:0000313" key="12">
    <source>
        <dbReference type="Proteomes" id="UP000195326"/>
    </source>
</evidence>
<dbReference type="GO" id="GO:0003984">
    <property type="term" value="F:acetolactate synthase activity"/>
    <property type="evidence" value="ECO:0007669"/>
    <property type="project" value="UniProtKB-UniRule"/>
</dbReference>
<comment type="subunit">
    <text evidence="4 8">Dimer of large and small chains.</text>
</comment>
<dbReference type="GO" id="GO:1990610">
    <property type="term" value="F:acetolactate synthase regulator activity"/>
    <property type="evidence" value="ECO:0007669"/>
    <property type="project" value="UniProtKB-UniRule"/>
</dbReference>
<keyword evidence="6 8" id="KW-0100">Branched-chain amino acid biosynthesis</keyword>
<evidence type="ECO:0000256" key="2">
    <source>
        <dbReference type="ARBA" id="ARBA00005025"/>
    </source>
</evidence>
<gene>
    <name evidence="11" type="ORF">B5F15_05660</name>
    <name evidence="10" type="ORF">B5F17_01565</name>
</gene>
<dbReference type="EC" id="2.2.1.6" evidence="8"/>
<sequence>MQKYIVSVLVKNHAGVLARVASLFGRRAFNIDSLTVSATTDPSISRMSIIVAGDEKILEQVMKQVSKLYEVLWVEQLWEEDSYCKELVFVKLSTPDGLSRDAIREVAEVYNANVVEAVGNAMIVELTEVPSRIDAFLDVISNFDVIEMCRSGVTAMIR</sequence>
<dbReference type="EMBL" id="NFKL01000006">
    <property type="protein sequence ID" value="OUP59537.1"/>
    <property type="molecule type" value="Genomic_DNA"/>
</dbReference>
<evidence type="ECO:0000259" key="9">
    <source>
        <dbReference type="PROSITE" id="PS51671"/>
    </source>
</evidence>
<dbReference type="Proteomes" id="UP000195897">
    <property type="component" value="Unassembled WGS sequence"/>
</dbReference>
<dbReference type="AlphaFoldDB" id="A0A1Y4LGG5"/>
<dbReference type="InterPro" id="IPR027271">
    <property type="entry name" value="Acetolactate_synth/TF_NikR_C"/>
</dbReference>
<evidence type="ECO:0000256" key="6">
    <source>
        <dbReference type="ARBA" id="ARBA00023304"/>
    </source>
</evidence>
<evidence type="ECO:0000256" key="8">
    <source>
        <dbReference type="RuleBase" id="RU368092"/>
    </source>
</evidence>
<dbReference type="GO" id="GO:0009097">
    <property type="term" value="P:isoleucine biosynthetic process"/>
    <property type="evidence" value="ECO:0007669"/>
    <property type="project" value="UniProtKB-UniRule"/>
</dbReference>
<comment type="caution">
    <text evidence="10">The sequence shown here is derived from an EMBL/GenBank/DDBJ whole genome shotgun (WGS) entry which is preliminary data.</text>
</comment>
<dbReference type="InterPro" id="IPR045865">
    <property type="entry name" value="ACT-like_dom_sf"/>
</dbReference>
<comment type="similarity">
    <text evidence="3 8">Belongs to the acetolactate synthase small subunit family.</text>
</comment>
<organism evidence="10 13">
    <name type="scientific">Butyricicoccus pullicaecorum</name>
    <dbReference type="NCBI Taxonomy" id="501571"/>
    <lineage>
        <taxon>Bacteria</taxon>
        <taxon>Bacillati</taxon>
        <taxon>Bacillota</taxon>
        <taxon>Clostridia</taxon>
        <taxon>Eubacteriales</taxon>
        <taxon>Butyricicoccaceae</taxon>
        <taxon>Butyricicoccus</taxon>
    </lineage>
</organism>
<dbReference type="STRING" id="501571.GCA_900143195_02777"/>
<evidence type="ECO:0000256" key="1">
    <source>
        <dbReference type="ARBA" id="ARBA00004974"/>
    </source>
</evidence>
<dbReference type="NCBIfam" id="TIGR00119">
    <property type="entry name" value="acolac_sm"/>
    <property type="match status" value="1"/>
</dbReference>
<comment type="function">
    <text evidence="8">Catalyzes the conversion of 2 pyruvate molecules into acetolactate in the first common step of the biosynthetic pathway of the branched-amino acids such as leucine, isoleucine, and valine.</text>
</comment>
<dbReference type="Gene3D" id="3.30.70.1150">
    <property type="entry name" value="ACT-like. Chain A, domain 2"/>
    <property type="match status" value="1"/>
</dbReference>
<dbReference type="PANTHER" id="PTHR30239">
    <property type="entry name" value="ACETOLACTATE SYNTHASE SMALL SUBUNIT"/>
    <property type="match status" value="1"/>
</dbReference>
<dbReference type="InterPro" id="IPR002912">
    <property type="entry name" value="ACT_dom"/>
</dbReference>
<evidence type="ECO:0000313" key="13">
    <source>
        <dbReference type="Proteomes" id="UP000195897"/>
    </source>
</evidence>
<proteinExistence type="inferred from homology"/>
<keyword evidence="5 8" id="KW-0028">Amino-acid biosynthesis</keyword>
<feature type="domain" description="ACT" evidence="9">
    <location>
        <begin position="5"/>
        <end position="79"/>
    </location>
</feature>
<reference evidence="12 13" key="1">
    <citation type="submission" date="2017-04" db="EMBL/GenBank/DDBJ databases">
        <title>Function of individual gut microbiota members based on whole genome sequencing of pure cultures obtained from chicken caecum.</title>
        <authorList>
            <person name="Medvecky M."/>
            <person name="Cejkova D."/>
            <person name="Polansky O."/>
            <person name="Karasova D."/>
            <person name="Kubasova T."/>
            <person name="Cizek A."/>
            <person name="Rychlik I."/>
        </authorList>
    </citation>
    <scope>NUCLEOTIDE SEQUENCE [LARGE SCALE GENOMIC DNA]</scope>
    <source>
        <strain evidence="12">An179</strain>
        <strain evidence="13">An180</strain>
    </source>
</reference>
<dbReference type="UniPathway" id="UPA00049">
    <property type="reaction ID" value="UER00059"/>
</dbReference>
<dbReference type="Pfam" id="PF10369">
    <property type="entry name" value="ALS_ss_C"/>
    <property type="match status" value="1"/>
</dbReference>
<evidence type="ECO:0000256" key="4">
    <source>
        <dbReference type="ARBA" id="ARBA00011744"/>
    </source>
</evidence>
<evidence type="ECO:0000256" key="3">
    <source>
        <dbReference type="ARBA" id="ARBA00006341"/>
    </source>
</evidence>
<comment type="pathway">
    <text evidence="2 8">Amino-acid biosynthesis; L-valine biosynthesis; L-valine from pyruvate: step 1/4.</text>
</comment>
<keyword evidence="8" id="KW-0808">Transferase</keyword>
<evidence type="ECO:0000313" key="10">
    <source>
        <dbReference type="EMBL" id="OUP54619.1"/>
    </source>
</evidence>
<dbReference type="PANTHER" id="PTHR30239:SF0">
    <property type="entry name" value="ACETOLACTATE SYNTHASE SMALL SUBUNIT 1, CHLOROPLASTIC"/>
    <property type="match status" value="1"/>
</dbReference>
<reference evidence="10" key="2">
    <citation type="journal article" date="2018" name="BMC Genomics">
        <title>Whole genome sequencing and function prediction of 133 gut anaerobes isolated from chicken caecum in pure cultures.</title>
        <authorList>
            <person name="Medvecky M."/>
            <person name="Cejkova D."/>
            <person name="Polansky O."/>
            <person name="Karasova D."/>
            <person name="Kubasova T."/>
            <person name="Cizek A."/>
            <person name="Rychlik I."/>
        </authorList>
    </citation>
    <scope>NUCLEOTIDE SEQUENCE</scope>
    <source>
        <strain evidence="11">An179</strain>
        <strain evidence="10">An180</strain>
    </source>
</reference>
<dbReference type="NCBIfam" id="NF008864">
    <property type="entry name" value="PRK11895.1"/>
    <property type="match status" value="1"/>
</dbReference>
<dbReference type="InterPro" id="IPR039557">
    <property type="entry name" value="AHAS_ACT"/>
</dbReference>
<comment type="catalytic activity">
    <reaction evidence="7 8">
        <text>2 pyruvate + H(+) = (2S)-2-acetolactate + CO2</text>
        <dbReference type="Rhea" id="RHEA:25249"/>
        <dbReference type="ChEBI" id="CHEBI:15361"/>
        <dbReference type="ChEBI" id="CHEBI:15378"/>
        <dbReference type="ChEBI" id="CHEBI:16526"/>
        <dbReference type="ChEBI" id="CHEBI:58476"/>
        <dbReference type="EC" id="2.2.1.6"/>
    </reaction>
</comment>
<protein>
    <recommendedName>
        <fullName evidence="8">Acetolactate synthase small subunit</fullName>
        <shortName evidence="8">AHAS</shortName>
        <shortName evidence="8">ALS</shortName>
        <ecNumber evidence="8">2.2.1.6</ecNumber>
    </recommendedName>
    <alternativeName>
        <fullName evidence="8">Acetohydroxy-acid synthase small subunit</fullName>
    </alternativeName>
</protein>
<dbReference type="GO" id="GO:0005829">
    <property type="term" value="C:cytosol"/>
    <property type="evidence" value="ECO:0007669"/>
    <property type="project" value="TreeGrafter"/>
</dbReference>
<dbReference type="GO" id="GO:0009099">
    <property type="term" value="P:L-valine biosynthetic process"/>
    <property type="evidence" value="ECO:0007669"/>
    <property type="project" value="UniProtKB-UniRule"/>
</dbReference>
<dbReference type="Pfam" id="PF22629">
    <property type="entry name" value="ACT_AHAS_ss"/>
    <property type="match status" value="1"/>
</dbReference>
<dbReference type="Gene3D" id="3.30.70.260">
    <property type="match status" value="1"/>
</dbReference>
<dbReference type="PROSITE" id="PS51671">
    <property type="entry name" value="ACT"/>
    <property type="match status" value="1"/>
</dbReference>
<dbReference type="CDD" id="cd04878">
    <property type="entry name" value="ACT_AHAS"/>
    <property type="match status" value="1"/>
</dbReference>
<comment type="pathway">
    <text evidence="1 8">Amino-acid biosynthesis; L-isoleucine biosynthesis; L-isoleucine from 2-oxobutanoate: step 1/4.</text>
</comment>
<dbReference type="Proteomes" id="UP000195326">
    <property type="component" value="Unassembled WGS sequence"/>
</dbReference>
<dbReference type="EMBL" id="NFKK01000001">
    <property type="protein sequence ID" value="OUP54619.1"/>
    <property type="molecule type" value="Genomic_DNA"/>
</dbReference>
<name>A0A1Y4LGG5_9FIRM</name>